<evidence type="ECO:0000313" key="2">
    <source>
        <dbReference type="EMBL" id="PSN70538.1"/>
    </source>
</evidence>
<dbReference type="SUPFAM" id="SSF55729">
    <property type="entry name" value="Acyl-CoA N-acyltransferases (Nat)"/>
    <property type="match status" value="1"/>
</dbReference>
<dbReference type="Pfam" id="PF00583">
    <property type="entry name" value="Acetyltransf_1"/>
    <property type="match status" value="1"/>
</dbReference>
<dbReference type="InterPro" id="IPR052523">
    <property type="entry name" value="Trichothecene_AcTrans"/>
</dbReference>
<evidence type="ECO:0000313" key="3">
    <source>
        <dbReference type="Proteomes" id="UP000240883"/>
    </source>
</evidence>
<proteinExistence type="predicted"/>
<dbReference type="PROSITE" id="PS51186">
    <property type="entry name" value="GNAT"/>
    <property type="match status" value="1"/>
</dbReference>
<feature type="domain" description="N-acetyltransferase" evidence="1">
    <location>
        <begin position="4"/>
        <end position="223"/>
    </location>
</feature>
<dbReference type="PANTHER" id="PTHR42791">
    <property type="entry name" value="GNAT FAMILY ACETYLTRANSFERASE"/>
    <property type="match status" value="1"/>
</dbReference>
<organism evidence="2 3">
    <name type="scientific">Corynespora cassiicola Philippines</name>
    <dbReference type="NCBI Taxonomy" id="1448308"/>
    <lineage>
        <taxon>Eukaryota</taxon>
        <taxon>Fungi</taxon>
        <taxon>Dikarya</taxon>
        <taxon>Ascomycota</taxon>
        <taxon>Pezizomycotina</taxon>
        <taxon>Dothideomycetes</taxon>
        <taxon>Pleosporomycetidae</taxon>
        <taxon>Pleosporales</taxon>
        <taxon>Corynesporascaceae</taxon>
        <taxon>Corynespora</taxon>
    </lineage>
</organism>
<accession>A0A2T2NZL6</accession>
<dbReference type="OrthoDB" id="2115692at2759"/>
<dbReference type="Gene3D" id="3.40.630.30">
    <property type="match status" value="1"/>
</dbReference>
<reference evidence="2 3" key="1">
    <citation type="journal article" date="2018" name="Front. Microbiol.">
        <title>Genome-Wide Analysis of Corynespora cassiicola Leaf Fall Disease Putative Effectors.</title>
        <authorList>
            <person name="Lopez D."/>
            <person name="Ribeiro S."/>
            <person name="Label P."/>
            <person name="Fumanal B."/>
            <person name="Venisse J.S."/>
            <person name="Kohler A."/>
            <person name="de Oliveira R.R."/>
            <person name="Labutti K."/>
            <person name="Lipzen A."/>
            <person name="Lail K."/>
            <person name="Bauer D."/>
            <person name="Ohm R.A."/>
            <person name="Barry K.W."/>
            <person name="Spatafora J."/>
            <person name="Grigoriev I.V."/>
            <person name="Martin F.M."/>
            <person name="Pujade-Renaud V."/>
        </authorList>
    </citation>
    <scope>NUCLEOTIDE SEQUENCE [LARGE SCALE GENOMIC DNA]</scope>
    <source>
        <strain evidence="2 3">Philippines</strain>
    </source>
</reference>
<sequence>MPLIVTEVDSESDYDQICPLDHDAWKKPYNPQLKHFRPYIADRDEAIANQKQKCIREWKERDSKNFYIKVVDTDAHEIIGYAIWKVNDSPEPYGEPTLASWHPEGSDEKEFAERFINGLWGFIGKRVDRPHMDLLSITVHTEHRHRGAGRLLVRWGTAKADELGIETVVSSLPSAKGAYEKSGLGCIEVIPADESLRVEDPSPKWRELLEDDLSGYLMWRPIGHDYVDGVDKAPWL</sequence>
<protein>
    <recommendedName>
        <fullName evidence="1">N-acetyltransferase domain-containing protein</fullName>
    </recommendedName>
</protein>
<dbReference type="Proteomes" id="UP000240883">
    <property type="component" value="Unassembled WGS sequence"/>
</dbReference>
<name>A0A2T2NZL6_CORCC</name>
<keyword evidence="3" id="KW-1185">Reference proteome</keyword>
<dbReference type="CDD" id="cd04301">
    <property type="entry name" value="NAT_SF"/>
    <property type="match status" value="1"/>
</dbReference>
<evidence type="ECO:0000259" key="1">
    <source>
        <dbReference type="PROSITE" id="PS51186"/>
    </source>
</evidence>
<dbReference type="GO" id="GO:0016747">
    <property type="term" value="F:acyltransferase activity, transferring groups other than amino-acyl groups"/>
    <property type="evidence" value="ECO:0007669"/>
    <property type="project" value="InterPro"/>
</dbReference>
<dbReference type="InterPro" id="IPR016181">
    <property type="entry name" value="Acyl_CoA_acyltransferase"/>
</dbReference>
<dbReference type="EMBL" id="KZ678132">
    <property type="protein sequence ID" value="PSN70538.1"/>
    <property type="molecule type" value="Genomic_DNA"/>
</dbReference>
<dbReference type="AlphaFoldDB" id="A0A2T2NZL6"/>
<dbReference type="InterPro" id="IPR000182">
    <property type="entry name" value="GNAT_dom"/>
</dbReference>
<dbReference type="PANTHER" id="PTHR42791:SF5">
    <property type="entry name" value="HYPOTHETICAL ACETYLTRANSFERASE (EUROFUNG)"/>
    <property type="match status" value="1"/>
</dbReference>
<gene>
    <name evidence="2" type="ORF">BS50DRAFT_619348</name>
</gene>